<gene>
    <name evidence="1" type="ORF">JCM6292_3812</name>
</gene>
<evidence type="ECO:0000313" key="1">
    <source>
        <dbReference type="EMBL" id="GAE17230.1"/>
    </source>
</evidence>
<dbReference type="AlphaFoldDB" id="W4PBX4"/>
<name>W4PBX4_9BACE</name>
<proteinExistence type="predicted"/>
<sequence length="55" mass="6218">MYEYESELLGESCELGTPWKGCRFATIIEDYGKELLVQVSSGAEVTVLRDEVFIL</sequence>
<reference evidence="1 2" key="1">
    <citation type="journal article" date="2014" name="Genome Announc.">
        <title>Draft Genome Sequences of Three Strains of Bacteroides pyogenes Isolated from a Cat and Swine.</title>
        <authorList>
            <person name="Sakamoto M."/>
            <person name="Oshima K."/>
            <person name="Suda W."/>
            <person name="Kitamura K."/>
            <person name="Iida T."/>
            <person name="Hattori M."/>
            <person name="Ohkuma M."/>
        </authorList>
    </citation>
    <scope>NUCLEOTIDE SEQUENCE [LARGE SCALE GENOMIC DNA]</scope>
    <source>
        <strain evidence="1 2">JCM 6292</strain>
    </source>
</reference>
<protein>
    <submittedName>
        <fullName evidence="1">Uncharacterized protein</fullName>
    </submittedName>
</protein>
<dbReference type="Proteomes" id="UP000018861">
    <property type="component" value="Unassembled WGS sequence"/>
</dbReference>
<comment type="caution">
    <text evidence="1">The sequence shown here is derived from an EMBL/GenBank/DDBJ whole genome shotgun (WGS) entry which is preliminary data.</text>
</comment>
<dbReference type="EMBL" id="BAIQ01000078">
    <property type="protein sequence ID" value="GAE17230.1"/>
    <property type="molecule type" value="Genomic_DNA"/>
</dbReference>
<evidence type="ECO:0000313" key="2">
    <source>
        <dbReference type="Proteomes" id="UP000018861"/>
    </source>
</evidence>
<accession>W4PBX4</accession>
<organism evidence="1 2">
    <name type="scientific">Bacteroides pyogenes JCM 6292</name>
    <dbReference type="NCBI Taxonomy" id="1235809"/>
    <lineage>
        <taxon>Bacteria</taxon>
        <taxon>Pseudomonadati</taxon>
        <taxon>Bacteroidota</taxon>
        <taxon>Bacteroidia</taxon>
        <taxon>Bacteroidales</taxon>
        <taxon>Bacteroidaceae</taxon>
        <taxon>Bacteroides</taxon>
    </lineage>
</organism>